<comment type="cofactor">
    <cofactor evidence="1 9">
        <name>FMN</name>
        <dbReference type="ChEBI" id="CHEBI:58210"/>
    </cofactor>
</comment>
<dbReference type="HOGENOM" id="CLU_051402_1_0_3"/>
<keyword evidence="5 9" id="KW-0813">Transport</keyword>
<dbReference type="GO" id="GO:0010181">
    <property type="term" value="F:FMN binding"/>
    <property type="evidence" value="ECO:0007669"/>
    <property type="project" value="UniProtKB-UniRule"/>
</dbReference>
<dbReference type="NCBIfam" id="NF006739">
    <property type="entry name" value="PRK09267.1-5"/>
    <property type="match status" value="1"/>
</dbReference>
<reference evidence="11 12" key="1">
    <citation type="journal article" date="2008" name="Proc. Natl. Acad. Sci. U.S.A.">
        <title>Niche adaptation and genome expansion in the chlorophyll d-producing cyanobacterium Acaryochloris marina.</title>
        <authorList>
            <person name="Swingley W.D."/>
            <person name="Chen M."/>
            <person name="Cheung P.C."/>
            <person name="Conrad A.L."/>
            <person name="Dejesa L.C."/>
            <person name="Hao J."/>
            <person name="Honchak B.M."/>
            <person name="Karbach L.E."/>
            <person name="Kurdoglu A."/>
            <person name="Lahiri S."/>
            <person name="Mastrian S.D."/>
            <person name="Miyashita H."/>
            <person name="Page L."/>
            <person name="Ramakrishna P."/>
            <person name="Satoh S."/>
            <person name="Sattley W.M."/>
            <person name="Shimada Y."/>
            <person name="Taylor H.L."/>
            <person name="Tomo T."/>
            <person name="Tsuchiya T."/>
            <person name="Wang Z.T."/>
            <person name="Raymond J."/>
            <person name="Mimuro M."/>
            <person name="Blankenship R.E."/>
            <person name="Touchman J.W."/>
        </authorList>
    </citation>
    <scope>NUCLEOTIDE SEQUENCE [LARGE SCALE GENOMIC DNA]</scope>
    <source>
        <strain evidence="12">MBIC 11017</strain>
    </source>
</reference>
<dbReference type="InterPro" id="IPR029039">
    <property type="entry name" value="Flavoprotein-like_sf"/>
</dbReference>
<dbReference type="KEGG" id="amr:AM1_6004"/>
<comment type="similarity">
    <text evidence="3 9">Belongs to the flavodoxin family.</text>
</comment>
<sequence length="170" mass="18605">MTQIGMFFGTTTGKTAEAAEKIQEAFGGEDVVTLIEIPDAENDDFSSYNFLLIGCPTWDIGELQSDWDAFFPNLDSIDFSGKKVAYFGTGDQVGYADNYMDAIGMIEAKISEKGGQTVGYWSTDGYEFDGSKADRGGKFCGLALDEDNQSELSDERIEAWVAQVKTEFGI</sequence>
<evidence type="ECO:0000256" key="2">
    <source>
        <dbReference type="ARBA" id="ARBA00003297"/>
    </source>
</evidence>
<dbReference type="eggNOG" id="COG0716">
    <property type="taxonomic scope" value="Bacteria"/>
</dbReference>
<accession>B0C2P8</accession>
<evidence type="ECO:0000256" key="6">
    <source>
        <dbReference type="ARBA" id="ARBA00022630"/>
    </source>
</evidence>
<dbReference type="InterPro" id="IPR010086">
    <property type="entry name" value="Flavodoxin_lc"/>
</dbReference>
<dbReference type="NCBIfam" id="NF006736">
    <property type="entry name" value="PRK09267.1-2"/>
    <property type="match status" value="1"/>
</dbReference>
<dbReference type="OrthoDB" id="9790745at2"/>
<dbReference type="PROSITE" id="PS50902">
    <property type="entry name" value="FLAVODOXIN_LIKE"/>
    <property type="match status" value="1"/>
</dbReference>
<evidence type="ECO:0000256" key="5">
    <source>
        <dbReference type="ARBA" id="ARBA00022448"/>
    </source>
</evidence>
<keyword evidence="8 9" id="KW-0249">Electron transport</keyword>
<name>B0C2P8_ACAM1</name>
<evidence type="ECO:0000256" key="8">
    <source>
        <dbReference type="ARBA" id="ARBA00022982"/>
    </source>
</evidence>
<evidence type="ECO:0000259" key="10">
    <source>
        <dbReference type="PROSITE" id="PS50902"/>
    </source>
</evidence>
<dbReference type="AlphaFoldDB" id="B0C2P8"/>
<feature type="domain" description="Flavodoxin-like" evidence="10">
    <location>
        <begin position="4"/>
        <end position="165"/>
    </location>
</feature>
<dbReference type="GO" id="GO:0009055">
    <property type="term" value="F:electron transfer activity"/>
    <property type="evidence" value="ECO:0007669"/>
    <property type="project" value="UniProtKB-UniRule"/>
</dbReference>
<evidence type="ECO:0000256" key="3">
    <source>
        <dbReference type="ARBA" id="ARBA00005267"/>
    </source>
</evidence>
<evidence type="ECO:0000313" key="12">
    <source>
        <dbReference type="Proteomes" id="UP000000268"/>
    </source>
</evidence>
<dbReference type="RefSeq" id="WP_012166138.1">
    <property type="nucleotide sequence ID" value="NC_009925.1"/>
</dbReference>
<dbReference type="Proteomes" id="UP000000268">
    <property type="component" value="Chromosome"/>
</dbReference>
<evidence type="ECO:0000313" key="11">
    <source>
        <dbReference type="EMBL" id="ABW30936.1"/>
    </source>
</evidence>
<dbReference type="EMBL" id="CP000828">
    <property type="protein sequence ID" value="ABW30936.1"/>
    <property type="molecule type" value="Genomic_DNA"/>
</dbReference>
<protein>
    <recommendedName>
        <fullName evidence="4 9">Flavodoxin</fullName>
    </recommendedName>
</protein>
<dbReference type="InterPro" id="IPR050619">
    <property type="entry name" value="Flavodoxin"/>
</dbReference>
<evidence type="ECO:0000256" key="4">
    <source>
        <dbReference type="ARBA" id="ARBA00017869"/>
    </source>
</evidence>
<dbReference type="PIRSF" id="PIRSF038996">
    <property type="entry name" value="FldA"/>
    <property type="match status" value="1"/>
</dbReference>
<comment type="function">
    <text evidence="2 9">Low-potential electron donor to a number of redox enzymes.</text>
</comment>
<keyword evidence="6 9" id="KW-0285">Flavoprotein</keyword>
<dbReference type="STRING" id="329726.AM1_6004"/>
<dbReference type="PANTHER" id="PTHR42809:SF1">
    <property type="entry name" value="FLAVODOXIN 1"/>
    <property type="match status" value="1"/>
</dbReference>
<evidence type="ECO:0000256" key="9">
    <source>
        <dbReference type="PIRNR" id="PIRNR038996"/>
    </source>
</evidence>
<evidence type="ECO:0000256" key="1">
    <source>
        <dbReference type="ARBA" id="ARBA00001917"/>
    </source>
</evidence>
<organism evidence="11 12">
    <name type="scientific">Acaryochloris marina (strain MBIC 11017)</name>
    <dbReference type="NCBI Taxonomy" id="329726"/>
    <lineage>
        <taxon>Bacteria</taxon>
        <taxon>Bacillati</taxon>
        <taxon>Cyanobacteriota</taxon>
        <taxon>Cyanophyceae</taxon>
        <taxon>Acaryochloridales</taxon>
        <taxon>Acaryochloridaceae</taxon>
        <taxon>Acaryochloris</taxon>
    </lineage>
</organism>
<dbReference type="NCBIfam" id="TIGR01752">
    <property type="entry name" value="flav_long"/>
    <property type="match status" value="1"/>
</dbReference>
<dbReference type="Gene3D" id="3.40.50.360">
    <property type="match status" value="1"/>
</dbReference>
<dbReference type="PANTHER" id="PTHR42809">
    <property type="entry name" value="FLAVODOXIN 2"/>
    <property type="match status" value="1"/>
</dbReference>
<dbReference type="InterPro" id="IPR008254">
    <property type="entry name" value="Flavodoxin/NO_synth"/>
</dbReference>
<dbReference type="SUPFAM" id="SSF52218">
    <property type="entry name" value="Flavoproteins"/>
    <property type="match status" value="1"/>
</dbReference>
<dbReference type="Pfam" id="PF00258">
    <property type="entry name" value="Flavodoxin_1"/>
    <property type="match status" value="1"/>
</dbReference>
<keyword evidence="12" id="KW-1185">Reference proteome</keyword>
<gene>
    <name evidence="11" type="primary">isiB</name>
    <name evidence="11" type="ordered locus">AM1_6004</name>
</gene>
<keyword evidence="7 9" id="KW-0288">FMN</keyword>
<evidence type="ECO:0000256" key="7">
    <source>
        <dbReference type="ARBA" id="ARBA00022643"/>
    </source>
</evidence>
<proteinExistence type="inferred from homology"/>